<dbReference type="Pfam" id="PF13720">
    <property type="entry name" value="Acetyltransf_11"/>
    <property type="match status" value="1"/>
</dbReference>
<dbReference type="Gene3D" id="1.20.1180.10">
    <property type="entry name" value="Udp N-acetylglucosamine O-acyltransferase, C-terminal domain"/>
    <property type="match status" value="1"/>
</dbReference>
<evidence type="ECO:0000259" key="6">
    <source>
        <dbReference type="Pfam" id="PF13720"/>
    </source>
</evidence>
<dbReference type="InterPro" id="IPR001451">
    <property type="entry name" value="Hexapep"/>
</dbReference>
<dbReference type="InterPro" id="IPR010137">
    <property type="entry name" value="Lipid_A_LpxA"/>
</dbReference>
<dbReference type="InterPro" id="IPR037157">
    <property type="entry name" value="Acetyltransf_C_sf"/>
</dbReference>
<organism evidence="7">
    <name type="scientific">hydrothermal vent metagenome</name>
    <dbReference type="NCBI Taxonomy" id="652676"/>
    <lineage>
        <taxon>unclassified sequences</taxon>
        <taxon>metagenomes</taxon>
        <taxon>ecological metagenomes</taxon>
    </lineage>
</organism>
<keyword evidence="4" id="KW-0443">Lipid metabolism</keyword>
<keyword evidence="1" id="KW-0444">Lipid biosynthesis</keyword>
<dbReference type="NCBIfam" id="NF003657">
    <property type="entry name" value="PRK05289.1"/>
    <property type="match status" value="1"/>
</dbReference>
<name>A0A3B0Z254_9ZZZZ</name>
<reference evidence="7" key="1">
    <citation type="submission" date="2018-06" db="EMBL/GenBank/DDBJ databases">
        <authorList>
            <person name="Zhirakovskaya E."/>
        </authorList>
    </citation>
    <scope>NUCLEOTIDE SEQUENCE</scope>
</reference>
<feature type="domain" description="UDP N-acetylglucosamine O-acyltransferase C-terminal" evidence="6">
    <location>
        <begin position="182"/>
        <end position="262"/>
    </location>
</feature>
<dbReference type="CDD" id="cd03351">
    <property type="entry name" value="LbH_UDP-GlcNAc_AT"/>
    <property type="match status" value="1"/>
</dbReference>
<dbReference type="InterPro" id="IPR011004">
    <property type="entry name" value="Trimer_LpxA-like_sf"/>
</dbReference>
<sequence>MTDALDKPHIHPTAVVDPAARIAADVIVGPYSVIGATVEIAANCHIGSHVVIGGRTTLGRNNRVYPFASLGLEPQDKKYADEDTRLKIGDGNTIREYVSINRGTRQDAGVTRLGDDNWIMAYVHIAHDCHIGNHCILANNATLAGHVELGDYVTLGGSTLVHQFCRIGEHAFSAYGARINKDVPPFVTVSEGKARPRGLNVEGLKRRGFDEPRIRSLKAAYRLLYRSDLSLEQAIAALQDMQGDNEDIRRLQDFLCAGERSTIR</sequence>
<evidence type="ECO:0000313" key="7">
    <source>
        <dbReference type="EMBL" id="VAW82363.1"/>
    </source>
</evidence>
<evidence type="ECO:0000256" key="1">
    <source>
        <dbReference type="ARBA" id="ARBA00022516"/>
    </source>
</evidence>
<dbReference type="PANTHER" id="PTHR43480">
    <property type="entry name" value="ACYL-[ACYL-CARRIER-PROTEIN]--UDP-N-ACETYLGLUCOSAMINE O-ACYLTRANSFERASE"/>
    <property type="match status" value="1"/>
</dbReference>
<evidence type="ECO:0000256" key="4">
    <source>
        <dbReference type="ARBA" id="ARBA00023098"/>
    </source>
</evidence>
<gene>
    <name evidence="7" type="ORF">MNBD_GAMMA13-390</name>
</gene>
<evidence type="ECO:0000256" key="5">
    <source>
        <dbReference type="ARBA" id="ARBA00023315"/>
    </source>
</evidence>
<dbReference type="EMBL" id="UOFK01000311">
    <property type="protein sequence ID" value="VAW82363.1"/>
    <property type="molecule type" value="Genomic_DNA"/>
</dbReference>
<dbReference type="Gene3D" id="2.160.10.10">
    <property type="entry name" value="Hexapeptide repeat proteins"/>
    <property type="match status" value="1"/>
</dbReference>
<dbReference type="PANTHER" id="PTHR43480:SF1">
    <property type="entry name" value="ACYL-[ACYL-CARRIER-PROTEIN]--UDP-N-ACETYLGLUCOSAMINE O-ACYLTRANSFERASE, MITOCHONDRIAL-RELATED"/>
    <property type="match status" value="1"/>
</dbReference>
<dbReference type="EC" id="2.3.1.129" evidence="7"/>
<dbReference type="AlphaFoldDB" id="A0A3B0Z254"/>
<dbReference type="HAMAP" id="MF_00387">
    <property type="entry name" value="LpxA"/>
    <property type="match status" value="1"/>
</dbReference>
<evidence type="ECO:0000256" key="2">
    <source>
        <dbReference type="ARBA" id="ARBA00022556"/>
    </source>
</evidence>
<keyword evidence="5 7" id="KW-0012">Acyltransferase</keyword>
<dbReference type="SUPFAM" id="SSF51161">
    <property type="entry name" value="Trimeric LpxA-like enzymes"/>
    <property type="match status" value="1"/>
</dbReference>
<dbReference type="GO" id="GO:0016020">
    <property type="term" value="C:membrane"/>
    <property type="evidence" value="ECO:0007669"/>
    <property type="project" value="GOC"/>
</dbReference>
<protein>
    <submittedName>
        <fullName evidence="7">Acyl-[acyl-carrier-protein]--UDP-N-acetylglucosamine O-acyltransferase</fullName>
        <ecNumber evidence="7">2.3.1.129</ecNumber>
    </submittedName>
</protein>
<keyword evidence="2" id="KW-0441">Lipid A biosynthesis</keyword>
<dbReference type="NCBIfam" id="TIGR01852">
    <property type="entry name" value="lipid_A_lpxA"/>
    <property type="match status" value="1"/>
</dbReference>
<dbReference type="InterPro" id="IPR029098">
    <property type="entry name" value="Acetyltransf_C"/>
</dbReference>
<accession>A0A3B0Z254</accession>
<proteinExistence type="inferred from homology"/>
<evidence type="ECO:0000256" key="3">
    <source>
        <dbReference type="ARBA" id="ARBA00022679"/>
    </source>
</evidence>
<dbReference type="GO" id="GO:0009245">
    <property type="term" value="P:lipid A biosynthetic process"/>
    <property type="evidence" value="ECO:0007669"/>
    <property type="project" value="UniProtKB-KW"/>
</dbReference>
<keyword evidence="3 7" id="KW-0808">Transferase</keyword>
<dbReference type="PIRSF" id="PIRSF000456">
    <property type="entry name" value="UDP-GlcNAc_acltr"/>
    <property type="match status" value="1"/>
</dbReference>
<dbReference type="Pfam" id="PF00132">
    <property type="entry name" value="Hexapep"/>
    <property type="match status" value="1"/>
</dbReference>
<dbReference type="GO" id="GO:0008780">
    <property type="term" value="F:acyl-[acyl-carrier-protein]-UDP-N-acetylglucosamine O-acyltransferase activity"/>
    <property type="evidence" value="ECO:0007669"/>
    <property type="project" value="UniProtKB-EC"/>
</dbReference>